<feature type="region of interest" description="Disordered" evidence="1">
    <location>
        <begin position="194"/>
        <end position="268"/>
    </location>
</feature>
<dbReference type="RefSeq" id="XP_025599128.1">
    <property type="nucleotide sequence ID" value="XM_025739715.1"/>
</dbReference>
<keyword evidence="3" id="KW-1185">Reference proteome</keyword>
<feature type="compositionally biased region" description="Polar residues" evidence="1">
    <location>
        <begin position="156"/>
        <end position="172"/>
    </location>
</feature>
<feature type="compositionally biased region" description="Polar residues" evidence="1">
    <location>
        <begin position="219"/>
        <end position="234"/>
    </location>
</feature>
<dbReference type="GeneID" id="37267261"/>
<dbReference type="Proteomes" id="UP000245946">
    <property type="component" value="Unassembled WGS sequence"/>
</dbReference>
<feature type="compositionally biased region" description="Low complexity" evidence="1">
    <location>
        <begin position="680"/>
        <end position="689"/>
    </location>
</feature>
<proteinExistence type="predicted"/>
<feature type="region of interest" description="Disordered" evidence="1">
    <location>
        <begin position="81"/>
        <end position="174"/>
    </location>
</feature>
<evidence type="ECO:0000313" key="2">
    <source>
        <dbReference type="EMBL" id="PWN98849.1"/>
    </source>
</evidence>
<accession>A0A316ZBD1</accession>
<sequence>MPGSNMTSASIESSNVVSAGLAAGLGVNMAAAALANCLPGGPSGLGSLTEPRFARTSISGPSGTPLDLSAAIGRSFHLTESQLNGSETVSPIDSMQSDRPNFEDRPVSAHAEADLARRRTTGGLAAGRERTPGKHGMSSDQARTHRRSGTHDPRGSTHNPSRPFDSSGSASARSGIYGAHGSSFAGTSIAEDEHSYSQGGAGYASVSGSESTSGHSNGAQASGRGSTLADTPSLGNKAMLSPDAQSRGSYLGDGGPGPQLRGYGPAGAARGDEQALGALAIGLAGMSGGGHFGPQVRAKIAGVLDTLLAGVPLLESAGETVSIAEYGSLNSRSTPLLPHVISRLAERAHARRPQQAAAPAPSSDGDLLGHPRGLAADRLPAAHAVARVAERLVPRLALAGGAPAFAAELHLPLVRHARICHSHCAAEHHARRLLPHGPALGAHAAQPGSLAGDDGARRAGCVPLCARSRVPPWWRLRHGLHRTQRGPERASACCGRLAAVASAADAERWHGHARALALALRIFRQLAGPAPARRHLDGADQHAGAVHSAPRVVRHAQGRRGAPHAAAAHAPAHAAPDACRAQVGAPLVERRVELRPRRRLCAPNAVAARQRGQLAIDERAAGHASSSLLRLFAAERGGAAASGAPGLEGLPRRHAAACHLHRAPAGALQEPLRGPHAPRAQGQGQAQQGRLRVCPRQSLGRALEPPRRSGHVAHRRDRARGHRLRPQASLAPRFALRLSSARIYLPLT</sequence>
<feature type="region of interest" description="Disordered" evidence="1">
    <location>
        <begin position="347"/>
        <end position="372"/>
    </location>
</feature>
<dbReference type="EMBL" id="KZ819290">
    <property type="protein sequence ID" value="PWN98849.1"/>
    <property type="molecule type" value="Genomic_DNA"/>
</dbReference>
<feature type="compositionally biased region" description="Basic and acidic residues" evidence="1">
    <location>
        <begin position="100"/>
        <end position="117"/>
    </location>
</feature>
<feature type="compositionally biased region" description="Basic residues" evidence="1">
    <location>
        <begin position="708"/>
        <end position="724"/>
    </location>
</feature>
<feature type="compositionally biased region" description="Low complexity" evidence="1">
    <location>
        <begin position="203"/>
        <end position="218"/>
    </location>
</feature>
<evidence type="ECO:0000313" key="3">
    <source>
        <dbReference type="Proteomes" id="UP000245946"/>
    </source>
</evidence>
<feature type="compositionally biased region" description="Polar residues" evidence="1">
    <location>
        <begin position="81"/>
        <end position="99"/>
    </location>
</feature>
<evidence type="ECO:0000256" key="1">
    <source>
        <dbReference type="SAM" id="MobiDB-lite"/>
    </source>
</evidence>
<dbReference type="STRING" id="58919.A0A316ZBD1"/>
<reference evidence="2 3" key="1">
    <citation type="journal article" date="2018" name="Mol. Biol. Evol.">
        <title>Broad Genomic Sampling Reveals a Smut Pathogenic Ancestry of the Fungal Clade Ustilaginomycotina.</title>
        <authorList>
            <person name="Kijpornyongpan T."/>
            <person name="Mondo S.J."/>
            <person name="Barry K."/>
            <person name="Sandor L."/>
            <person name="Lee J."/>
            <person name="Lipzen A."/>
            <person name="Pangilinan J."/>
            <person name="LaButti K."/>
            <person name="Hainaut M."/>
            <person name="Henrissat B."/>
            <person name="Grigoriev I.V."/>
            <person name="Spatafora J.W."/>
            <person name="Aime M.C."/>
        </authorList>
    </citation>
    <scope>NUCLEOTIDE SEQUENCE [LARGE SCALE GENOMIC DNA]</scope>
    <source>
        <strain evidence="2 3">MCA 4186</strain>
    </source>
</reference>
<organism evidence="2 3">
    <name type="scientific">Tilletiopsis washingtonensis</name>
    <dbReference type="NCBI Taxonomy" id="58919"/>
    <lineage>
        <taxon>Eukaryota</taxon>
        <taxon>Fungi</taxon>
        <taxon>Dikarya</taxon>
        <taxon>Basidiomycota</taxon>
        <taxon>Ustilaginomycotina</taxon>
        <taxon>Exobasidiomycetes</taxon>
        <taxon>Entylomatales</taxon>
        <taxon>Entylomatales incertae sedis</taxon>
        <taxon>Tilletiopsis</taxon>
    </lineage>
</organism>
<name>A0A316ZBD1_9BASI</name>
<feature type="region of interest" description="Disordered" evidence="1">
    <location>
        <begin position="672"/>
        <end position="724"/>
    </location>
</feature>
<gene>
    <name evidence="2" type="ORF">FA09DRAFT_255825</name>
</gene>
<dbReference type="OrthoDB" id="2561385at2759"/>
<dbReference type="AlphaFoldDB" id="A0A316ZBD1"/>
<protein>
    <submittedName>
        <fullName evidence="2">Uncharacterized protein</fullName>
    </submittedName>
</protein>